<evidence type="ECO:0000313" key="1">
    <source>
        <dbReference type="EMBL" id="EBX0215411.1"/>
    </source>
</evidence>
<accession>A0A5I6DNS6</accession>
<proteinExistence type="predicted"/>
<dbReference type="AlphaFoldDB" id="A0A5I6DNS6"/>
<reference evidence="3" key="1">
    <citation type="journal article" date="2018" name="Genome Biol.">
        <title>SKESA: strategic k-mer extension for scrupulous assemblies.</title>
        <authorList>
            <person name="Souvorov A."/>
            <person name="Agarwala R."/>
            <person name="Lipman D.J."/>
        </authorList>
    </citation>
    <scope>NUCLEOTIDE SEQUENCE</scope>
    <source>
        <strain evidence="3">Sam_f9e39395-c0eb-484c-8395-e668deecbaab</strain>
    </source>
</reference>
<organism evidence="2">
    <name type="scientific">Salmonella enterica subsp. enterica serovar Brandenburg</name>
    <dbReference type="NCBI Taxonomy" id="149387"/>
    <lineage>
        <taxon>Bacteria</taxon>
        <taxon>Pseudomonadati</taxon>
        <taxon>Pseudomonadota</taxon>
        <taxon>Gammaproteobacteria</taxon>
        <taxon>Enterobacterales</taxon>
        <taxon>Enterobacteriaceae</taxon>
        <taxon>Salmonella</taxon>
    </lineage>
</organism>
<protein>
    <submittedName>
        <fullName evidence="2">HsdR</fullName>
    </submittedName>
</protein>
<reference evidence="3" key="2">
    <citation type="submission" date="2019-01" db="EMBL/GenBank/DDBJ databases">
        <authorList>
            <consortium name="NCBI Pathogen Detection Project"/>
        </authorList>
    </citation>
    <scope>NUCLEOTIDE SEQUENCE</scope>
    <source>
        <strain evidence="3">Sam_f9e39395-c0eb-484c-8395-e668deecbaab</strain>
    </source>
</reference>
<evidence type="ECO:0000313" key="2">
    <source>
        <dbReference type="EMBL" id="ECG6842329.1"/>
    </source>
</evidence>
<reference evidence="2" key="3">
    <citation type="submission" date="2019-03" db="EMBL/GenBank/DDBJ databases">
        <authorList>
            <person name="Ashton P.M."/>
            <person name="Dallman T."/>
            <person name="Nair S."/>
            <person name="De Pinna E."/>
            <person name="Peters T."/>
            <person name="Grant K."/>
        </authorList>
    </citation>
    <scope>NUCLEOTIDE SEQUENCE</scope>
    <source>
        <strain evidence="1">484126</strain>
        <strain evidence="2">707197</strain>
    </source>
</reference>
<comment type="caution">
    <text evidence="2">The sequence shown here is derived from an EMBL/GenBank/DDBJ whole genome shotgun (WGS) entry which is preliminary data.</text>
</comment>
<name>A0A5I6DNS6_SALET</name>
<gene>
    <name evidence="1" type="ORF">DQT01_03345</name>
    <name evidence="2" type="ORF">E3354_06945</name>
    <name evidence="3" type="ORF">G2205_02395</name>
</gene>
<sequence length="363" mass="41491">MSIRSFKGEVLELSPEVRGLLDNGIDFLKKAQAEFATSPTHSIVSFWTAVELLLKVPLAHEHWSLVCSGKKIIRSKYLTGDFQSITFAETCDRLRDVLEKPLNASTVSSFDIIRQHRNRVVHFYHDALNDQAKEKLLIEQADAWFALNRLMREDWKSLFEGALGHYLASQETQLLINNTYYADIKFQQVKKVLEKHVSNGGRVIECHLCKKVAAPLKTTFEFEKYSFKTSSCLVCSSIQDRLVEFSCPECDEIQILNAWEESDFECSECQHTASRYEIFETSGFSPDEYGCLPVPAGCSECEQYDTVCEFGKKYLCTYCFGIFETIEQCEYCTYHSTSVGEFSGMTGCSFCDGHRETWPEDDD</sequence>
<dbReference type="EMBL" id="DAAQLY010000001">
    <property type="protein sequence ID" value="HAD9886174.1"/>
    <property type="molecule type" value="Genomic_DNA"/>
</dbReference>
<evidence type="ECO:0000313" key="3">
    <source>
        <dbReference type="EMBL" id="HAD9886174.1"/>
    </source>
</evidence>
<dbReference type="EMBL" id="AAIPET010000005">
    <property type="protein sequence ID" value="ECG6842329.1"/>
    <property type="molecule type" value="Genomic_DNA"/>
</dbReference>
<dbReference type="RefSeq" id="WP_097337813.1">
    <property type="nucleotide sequence ID" value="NZ_JBLKTV010000011.1"/>
</dbReference>
<dbReference type="EMBL" id="AAHJXE010000002">
    <property type="protein sequence ID" value="EBX0215411.1"/>
    <property type="molecule type" value="Genomic_DNA"/>
</dbReference>